<keyword evidence="2 5" id="KW-0479">Metal-binding</keyword>
<dbReference type="InterPro" id="IPR005123">
    <property type="entry name" value="Oxoglu/Fe-dep_dioxygenase_dom"/>
</dbReference>
<name>A0A843X230_COLES</name>
<dbReference type="AlphaFoldDB" id="A0A843X230"/>
<sequence>MEFDPPFDSAYKSLLDAMDPKGCPALEVEQCGLPLIDLARLDLDDAAAREKCKREIASASAEWGFFQLVNHGLPGELLERIHRVQVDVFRQPFEKKAHERLMDYSPDSYRWGNPCATSLRQLSWSEAYHISTIPCPEAEKANTIRCTIDEYTTAVSRLARRLAEILAEHLGCGGSHFDESCTSSTCYLRLNHYLPCASPVGVFGLIPHTDSAFLTVLYQDEVGGLQLMKGERWVAVKPIRGSLVVNIGDLFEVVYTLCCTALSNGEFKSVLHRVVANPEVERFSVAYFLCPSYETVIESCREPAVYRAFSFREYRLQVQEDVKAEGYKIGLRRFFT</sequence>
<organism evidence="7 8">
    <name type="scientific">Colocasia esculenta</name>
    <name type="common">Wild taro</name>
    <name type="synonym">Arum esculentum</name>
    <dbReference type="NCBI Taxonomy" id="4460"/>
    <lineage>
        <taxon>Eukaryota</taxon>
        <taxon>Viridiplantae</taxon>
        <taxon>Streptophyta</taxon>
        <taxon>Embryophyta</taxon>
        <taxon>Tracheophyta</taxon>
        <taxon>Spermatophyta</taxon>
        <taxon>Magnoliopsida</taxon>
        <taxon>Liliopsida</taxon>
        <taxon>Araceae</taxon>
        <taxon>Aroideae</taxon>
        <taxon>Colocasieae</taxon>
        <taxon>Colocasia</taxon>
    </lineage>
</organism>
<dbReference type="InterPro" id="IPR050231">
    <property type="entry name" value="Iron_ascorbate_oxido_reductase"/>
</dbReference>
<dbReference type="OrthoDB" id="288590at2759"/>
<keyword evidence="8" id="KW-1185">Reference proteome</keyword>
<dbReference type="InterPro" id="IPR026992">
    <property type="entry name" value="DIOX_N"/>
</dbReference>
<comment type="caution">
    <text evidence="7">The sequence shown here is derived from an EMBL/GenBank/DDBJ whole genome shotgun (WGS) entry which is preliminary data.</text>
</comment>
<comment type="cofactor">
    <cofactor evidence="1">
        <name>L-ascorbate</name>
        <dbReference type="ChEBI" id="CHEBI:38290"/>
    </cofactor>
</comment>
<dbReference type="GO" id="GO:0046872">
    <property type="term" value="F:metal ion binding"/>
    <property type="evidence" value="ECO:0007669"/>
    <property type="project" value="UniProtKB-KW"/>
</dbReference>
<evidence type="ECO:0000256" key="4">
    <source>
        <dbReference type="ARBA" id="ARBA00023004"/>
    </source>
</evidence>
<keyword evidence="3 5" id="KW-0560">Oxidoreductase</keyword>
<feature type="domain" description="Fe2OG dioxygenase" evidence="6">
    <location>
        <begin position="184"/>
        <end position="291"/>
    </location>
</feature>
<gene>
    <name evidence="7" type="ORF">Taro_044121</name>
</gene>
<evidence type="ECO:0000313" key="7">
    <source>
        <dbReference type="EMBL" id="MQM11215.1"/>
    </source>
</evidence>
<comment type="similarity">
    <text evidence="5">Belongs to the iron/ascorbate-dependent oxidoreductase family.</text>
</comment>
<dbReference type="InterPro" id="IPR027443">
    <property type="entry name" value="IPNS-like_sf"/>
</dbReference>
<protein>
    <recommendedName>
        <fullName evidence="6">Fe2OG dioxygenase domain-containing protein</fullName>
    </recommendedName>
</protein>
<dbReference type="GO" id="GO:0016491">
    <property type="term" value="F:oxidoreductase activity"/>
    <property type="evidence" value="ECO:0007669"/>
    <property type="project" value="UniProtKB-KW"/>
</dbReference>
<dbReference type="Proteomes" id="UP000652761">
    <property type="component" value="Unassembled WGS sequence"/>
</dbReference>
<reference evidence="7" key="1">
    <citation type="submission" date="2017-07" db="EMBL/GenBank/DDBJ databases">
        <title>Taro Niue Genome Assembly and Annotation.</title>
        <authorList>
            <person name="Atibalentja N."/>
            <person name="Keating K."/>
            <person name="Fields C.J."/>
        </authorList>
    </citation>
    <scope>NUCLEOTIDE SEQUENCE</scope>
    <source>
        <strain evidence="7">Niue_2</strain>
        <tissue evidence="7">Leaf</tissue>
    </source>
</reference>
<evidence type="ECO:0000256" key="2">
    <source>
        <dbReference type="ARBA" id="ARBA00022723"/>
    </source>
</evidence>
<dbReference type="Gene3D" id="2.60.120.330">
    <property type="entry name" value="B-lactam Antibiotic, Isopenicillin N Synthase, Chain"/>
    <property type="match status" value="1"/>
</dbReference>
<evidence type="ECO:0000256" key="1">
    <source>
        <dbReference type="ARBA" id="ARBA00001961"/>
    </source>
</evidence>
<dbReference type="PANTHER" id="PTHR47990">
    <property type="entry name" value="2-OXOGLUTARATE (2OG) AND FE(II)-DEPENDENT OXYGENASE SUPERFAMILY PROTEIN-RELATED"/>
    <property type="match status" value="1"/>
</dbReference>
<dbReference type="InterPro" id="IPR044861">
    <property type="entry name" value="IPNS-like_FE2OG_OXY"/>
</dbReference>
<proteinExistence type="inferred from homology"/>
<dbReference type="PROSITE" id="PS51471">
    <property type="entry name" value="FE2OG_OXY"/>
    <property type="match status" value="1"/>
</dbReference>
<evidence type="ECO:0000259" key="6">
    <source>
        <dbReference type="PROSITE" id="PS51471"/>
    </source>
</evidence>
<evidence type="ECO:0000313" key="8">
    <source>
        <dbReference type="Proteomes" id="UP000652761"/>
    </source>
</evidence>
<dbReference type="SUPFAM" id="SSF51197">
    <property type="entry name" value="Clavaminate synthase-like"/>
    <property type="match status" value="1"/>
</dbReference>
<evidence type="ECO:0000256" key="5">
    <source>
        <dbReference type="RuleBase" id="RU003682"/>
    </source>
</evidence>
<dbReference type="Pfam" id="PF14226">
    <property type="entry name" value="DIOX_N"/>
    <property type="match status" value="1"/>
</dbReference>
<evidence type="ECO:0000256" key="3">
    <source>
        <dbReference type="ARBA" id="ARBA00023002"/>
    </source>
</evidence>
<dbReference type="Pfam" id="PF03171">
    <property type="entry name" value="2OG-FeII_Oxy"/>
    <property type="match status" value="1"/>
</dbReference>
<accession>A0A843X230</accession>
<keyword evidence="4 5" id="KW-0408">Iron</keyword>
<dbReference type="EMBL" id="NMUH01004903">
    <property type="protein sequence ID" value="MQM11215.1"/>
    <property type="molecule type" value="Genomic_DNA"/>
</dbReference>